<dbReference type="SUPFAM" id="SSF53098">
    <property type="entry name" value="Ribonuclease H-like"/>
    <property type="match status" value="1"/>
</dbReference>
<dbReference type="EMBL" id="JAKUCV010005324">
    <property type="protein sequence ID" value="KAJ4831627.1"/>
    <property type="molecule type" value="Genomic_DNA"/>
</dbReference>
<comment type="caution">
    <text evidence="1">The sequence shown here is derived from an EMBL/GenBank/DDBJ whole genome shotgun (WGS) entry which is preliminary data.</text>
</comment>
<proteinExistence type="predicted"/>
<keyword evidence="2" id="KW-1185">Reference proteome</keyword>
<organism evidence="1 2">
    <name type="scientific">Turnera subulata</name>
    <dbReference type="NCBI Taxonomy" id="218843"/>
    <lineage>
        <taxon>Eukaryota</taxon>
        <taxon>Viridiplantae</taxon>
        <taxon>Streptophyta</taxon>
        <taxon>Embryophyta</taxon>
        <taxon>Tracheophyta</taxon>
        <taxon>Spermatophyta</taxon>
        <taxon>Magnoliopsida</taxon>
        <taxon>eudicotyledons</taxon>
        <taxon>Gunneridae</taxon>
        <taxon>Pentapetalae</taxon>
        <taxon>rosids</taxon>
        <taxon>fabids</taxon>
        <taxon>Malpighiales</taxon>
        <taxon>Passifloraceae</taxon>
        <taxon>Turnera</taxon>
    </lineage>
</organism>
<dbReference type="PANTHER" id="PTHR46481:SF6">
    <property type="entry name" value="ZINC FINGER BED DOMAIN-CONTAINING PROTEIN RICESLEEPER 2-LIKE"/>
    <property type="match status" value="1"/>
</dbReference>
<accession>A0A9Q0FHR6</accession>
<dbReference type="OrthoDB" id="848923at2759"/>
<dbReference type="AlphaFoldDB" id="A0A9Q0FHR6"/>
<evidence type="ECO:0000313" key="2">
    <source>
        <dbReference type="Proteomes" id="UP001141552"/>
    </source>
</evidence>
<evidence type="ECO:0000313" key="1">
    <source>
        <dbReference type="EMBL" id="KAJ4831627.1"/>
    </source>
</evidence>
<name>A0A9Q0FHR6_9ROSI</name>
<reference evidence="1" key="1">
    <citation type="submission" date="2022-02" db="EMBL/GenBank/DDBJ databases">
        <authorList>
            <person name="Henning P.M."/>
            <person name="McCubbin A.G."/>
            <person name="Shore J.S."/>
        </authorList>
    </citation>
    <scope>NUCLEOTIDE SEQUENCE</scope>
    <source>
        <strain evidence="1">F60SS</strain>
        <tissue evidence="1">Leaves</tissue>
    </source>
</reference>
<dbReference type="PANTHER" id="PTHR46481">
    <property type="entry name" value="ZINC FINGER BED DOMAIN-CONTAINING PROTEIN 4"/>
    <property type="match status" value="1"/>
</dbReference>
<dbReference type="InterPro" id="IPR012337">
    <property type="entry name" value="RNaseH-like_sf"/>
</dbReference>
<gene>
    <name evidence="1" type="ORF">Tsubulata_044752</name>
</gene>
<reference evidence="1" key="2">
    <citation type="journal article" date="2023" name="Plants (Basel)">
        <title>Annotation of the Turnera subulata (Passifloraceae) Draft Genome Reveals the S-Locus Evolved after the Divergence of Turneroideae from Passifloroideae in a Stepwise Manner.</title>
        <authorList>
            <person name="Henning P.M."/>
            <person name="Roalson E.H."/>
            <person name="Mir W."/>
            <person name="McCubbin A.G."/>
            <person name="Shore J.S."/>
        </authorList>
    </citation>
    <scope>NUCLEOTIDE SEQUENCE</scope>
    <source>
        <strain evidence="1">F60SS</strain>
    </source>
</reference>
<protein>
    <recommendedName>
        <fullName evidence="3">hAT-like transposase RNase-H fold domain-containing protein</fullName>
    </recommendedName>
</protein>
<sequence length="87" mass="9665">MPTPHTGLALAEKITSFLVDWGIEKKVFTITLDNASNNDCSVDMLRDQLRRKGALICDGYFLHLRCCAHIVNLIVQEGLKHADNAAI</sequence>
<dbReference type="InterPro" id="IPR052035">
    <property type="entry name" value="ZnF_BED_domain_contain"/>
</dbReference>
<dbReference type="Proteomes" id="UP001141552">
    <property type="component" value="Unassembled WGS sequence"/>
</dbReference>
<evidence type="ECO:0008006" key="3">
    <source>
        <dbReference type="Google" id="ProtNLM"/>
    </source>
</evidence>